<dbReference type="Proteomes" id="UP000530234">
    <property type="component" value="Unassembled WGS sequence"/>
</dbReference>
<keyword evidence="8" id="KW-0547">Nucleotide-binding</keyword>
<evidence type="ECO:0000256" key="5">
    <source>
        <dbReference type="ARBA" id="ARBA00022679"/>
    </source>
</evidence>
<dbReference type="AlphaFoldDB" id="A0A7W3T814"/>
<evidence type="ECO:0000313" key="16">
    <source>
        <dbReference type="Proteomes" id="UP000530234"/>
    </source>
</evidence>
<evidence type="ECO:0000256" key="12">
    <source>
        <dbReference type="ARBA" id="ARBA00054336"/>
    </source>
</evidence>
<accession>A0A7W3T814</accession>
<evidence type="ECO:0000256" key="8">
    <source>
        <dbReference type="ARBA" id="ARBA00022741"/>
    </source>
</evidence>
<keyword evidence="7" id="KW-0548">Nucleotidyltransferase</keyword>
<dbReference type="GO" id="GO:0061710">
    <property type="term" value="F:L-threonylcarbamoyladenylate synthase"/>
    <property type="evidence" value="ECO:0007669"/>
    <property type="project" value="UniProtKB-EC"/>
</dbReference>
<dbReference type="PANTHER" id="PTHR17490">
    <property type="entry name" value="SUA5"/>
    <property type="match status" value="1"/>
</dbReference>
<evidence type="ECO:0000256" key="10">
    <source>
        <dbReference type="ARBA" id="ARBA00029774"/>
    </source>
</evidence>
<dbReference type="GO" id="GO:0005524">
    <property type="term" value="F:ATP binding"/>
    <property type="evidence" value="ECO:0007669"/>
    <property type="project" value="UniProtKB-KW"/>
</dbReference>
<evidence type="ECO:0000256" key="2">
    <source>
        <dbReference type="ARBA" id="ARBA00007663"/>
    </source>
</evidence>
<dbReference type="InterPro" id="IPR017945">
    <property type="entry name" value="DHBP_synth_RibB-like_a/b_dom"/>
</dbReference>
<dbReference type="NCBIfam" id="TIGR00057">
    <property type="entry name" value="L-threonylcarbamoyladenylate synthase"/>
    <property type="match status" value="1"/>
</dbReference>
<dbReference type="PANTHER" id="PTHR17490:SF16">
    <property type="entry name" value="THREONYLCARBAMOYL-AMP SYNTHASE"/>
    <property type="match status" value="1"/>
</dbReference>
<evidence type="ECO:0000256" key="3">
    <source>
        <dbReference type="ARBA" id="ARBA00012584"/>
    </source>
</evidence>
<dbReference type="EMBL" id="VKHS01001082">
    <property type="protein sequence ID" value="MBB0232667.1"/>
    <property type="molecule type" value="Genomic_DNA"/>
</dbReference>
<dbReference type="InterPro" id="IPR050156">
    <property type="entry name" value="TC-AMP_synthase_SUA5"/>
</dbReference>
<reference evidence="16" key="1">
    <citation type="submission" date="2019-10" db="EMBL/GenBank/DDBJ databases">
        <title>Streptomyces sp. nov., a novel actinobacterium isolated from alkaline environment.</title>
        <authorList>
            <person name="Golinska P."/>
        </authorList>
    </citation>
    <scope>NUCLEOTIDE SEQUENCE [LARGE SCALE GENOMIC DNA]</scope>
    <source>
        <strain evidence="16">DSM 42108</strain>
    </source>
</reference>
<evidence type="ECO:0000256" key="13">
    <source>
        <dbReference type="ARBA" id="ARBA00071129"/>
    </source>
</evidence>
<proteinExistence type="inferred from homology"/>
<keyword evidence="6" id="KW-0819">tRNA processing</keyword>
<keyword evidence="9" id="KW-0067">ATP-binding</keyword>
<organism evidence="15 16">
    <name type="scientific">Streptomyces calidiresistens</name>
    <dbReference type="NCBI Taxonomy" id="1485586"/>
    <lineage>
        <taxon>Bacteria</taxon>
        <taxon>Bacillati</taxon>
        <taxon>Actinomycetota</taxon>
        <taxon>Actinomycetes</taxon>
        <taxon>Kitasatosporales</taxon>
        <taxon>Streptomycetaceae</taxon>
        <taxon>Streptomyces</taxon>
    </lineage>
</organism>
<name>A0A7W3T814_9ACTN</name>
<evidence type="ECO:0000259" key="14">
    <source>
        <dbReference type="PROSITE" id="PS51163"/>
    </source>
</evidence>
<dbReference type="PROSITE" id="PS51163">
    <property type="entry name" value="YRDC"/>
    <property type="match status" value="1"/>
</dbReference>
<sequence>MPRRYDCTDLTDRAHGLREATAAVRRGDLVVLPTDTVYGVGADAFNRRAVGDLLEAKGRGRNMPSPVLVGSPNTLHGLVTGLNERAWELVDAFWPGALTLVARHQPSLTWDLGETRGTVAVRMPLHPIALELLKEFGPMAVSSANLTGHPSPQTCDAAMDMLGDSVAVYLDGGPTADTVPSSIVDITGPVPVLLRAGAVSAEELRKVVPDLETAH</sequence>
<evidence type="ECO:0000256" key="9">
    <source>
        <dbReference type="ARBA" id="ARBA00022840"/>
    </source>
</evidence>
<feature type="domain" description="YrdC-like" evidence="14">
    <location>
        <begin position="14"/>
        <end position="199"/>
    </location>
</feature>
<comment type="similarity">
    <text evidence="2">Belongs to the SUA5 family.</text>
</comment>
<dbReference type="SUPFAM" id="SSF55821">
    <property type="entry name" value="YrdC/RibB"/>
    <property type="match status" value="1"/>
</dbReference>
<evidence type="ECO:0000256" key="1">
    <source>
        <dbReference type="ARBA" id="ARBA00004496"/>
    </source>
</evidence>
<keyword evidence="4" id="KW-0963">Cytoplasm</keyword>
<keyword evidence="5" id="KW-0808">Transferase</keyword>
<dbReference type="GO" id="GO:0006450">
    <property type="term" value="P:regulation of translational fidelity"/>
    <property type="evidence" value="ECO:0007669"/>
    <property type="project" value="TreeGrafter"/>
</dbReference>
<dbReference type="Gene3D" id="3.90.870.10">
    <property type="entry name" value="DHBP synthase"/>
    <property type="match status" value="1"/>
</dbReference>
<dbReference type="GO" id="GO:0000049">
    <property type="term" value="F:tRNA binding"/>
    <property type="evidence" value="ECO:0007669"/>
    <property type="project" value="TreeGrafter"/>
</dbReference>
<comment type="subcellular location">
    <subcellularLocation>
        <location evidence="1">Cytoplasm</location>
    </subcellularLocation>
</comment>
<evidence type="ECO:0000256" key="6">
    <source>
        <dbReference type="ARBA" id="ARBA00022694"/>
    </source>
</evidence>
<dbReference type="FunFam" id="3.90.870.10:FF:000006">
    <property type="entry name" value="Putative threonylcarbamoyl-AMP synthase"/>
    <property type="match status" value="1"/>
</dbReference>
<dbReference type="GO" id="GO:0003725">
    <property type="term" value="F:double-stranded RNA binding"/>
    <property type="evidence" value="ECO:0007669"/>
    <property type="project" value="InterPro"/>
</dbReference>
<comment type="function">
    <text evidence="12">Required for the formation of a threonylcarbamoyl group on adenosine at position 37 (t(6)A37) in tRNAs that read codons beginning with adenine. Catalyzes the conversion of L-threonine, HCO(3)(-)/CO(2) and ATP to give threonylcarbamoyl-AMP (TC-AMP) as the acyladenylate intermediate, with the release of diphosphate.</text>
</comment>
<dbReference type="Pfam" id="PF01300">
    <property type="entry name" value="Sua5_yciO_yrdC"/>
    <property type="match status" value="1"/>
</dbReference>
<dbReference type="GO" id="GO:0005737">
    <property type="term" value="C:cytoplasm"/>
    <property type="evidence" value="ECO:0007669"/>
    <property type="project" value="UniProtKB-SubCell"/>
</dbReference>
<comment type="caution">
    <text evidence="15">The sequence shown here is derived from an EMBL/GenBank/DDBJ whole genome shotgun (WGS) entry which is preliminary data.</text>
</comment>
<evidence type="ECO:0000256" key="4">
    <source>
        <dbReference type="ARBA" id="ARBA00022490"/>
    </source>
</evidence>
<evidence type="ECO:0000256" key="11">
    <source>
        <dbReference type="ARBA" id="ARBA00048366"/>
    </source>
</evidence>
<keyword evidence="16" id="KW-1185">Reference proteome</keyword>
<evidence type="ECO:0000256" key="7">
    <source>
        <dbReference type="ARBA" id="ARBA00022695"/>
    </source>
</evidence>
<dbReference type="GO" id="GO:0008033">
    <property type="term" value="P:tRNA processing"/>
    <property type="evidence" value="ECO:0007669"/>
    <property type="project" value="UniProtKB-KW"/>
</dbReference>
<dbReference type="RefSeq" id="WP_182667190.1">
    <property type="nucleotide sequence ID" value="NZ_VKHS01001082.1"/>
</dbReference>
<dbReference type="InterPro" id="IPR006070">
    <property type="entry name" value="Sua5-like_dom"/>
</dbReference>
<evidence type="ECO:0000313" key="15">
    <source>
        <dbReference type="EMBL" id="MBB0232667.1"/>
    </source>
</evidence>
<comment type="catalytic activity">
    <reaction evidence="11">
        <text>L-threonine + hydrogencarbonate + ATP = L-threonylcarbamoyladenylate + diphosphate + H2O</text>
        <dbReference type="Rhea" id="RHEA:36407"/>
        <dbReference type="ChEBI" id="CHEBI:15377"/>
        <dbReference type="ChEBI" id="CHEBI:17544"/>
        <dbReference type="ChEBI" id="CHEBI:30616"/>
        <dbReference type="ChEBI" id="CHEBI:33019"/>
        <dbReference type="ChEBI" id="CHEBI:57926"/>
        <dbReference type="ChEBI" id="CHEBI:73682"/>
        <dbReference type="EC" id="2.7.7.87"/>
    </reaction>
</comment>
<gene>
    <name evidence="15" type="ORF">FOE67_25065</name>
</gene>
<dbReference type="EC" id="2.7.7.87" evidence="3"/>
<protein>
    <recommendedName>
        <fullName evidence="13">Putative threonylcarbamoyl-AMP synthase</fullName>
        <ecNumber evidence="3">2.7.7.87</ecNumber>
    </recommendedName>
    <alternativeName>
        <fullName evidence="10">L-threonylcarbamoyladenylate synthase</fullName>
    </alternativeName>
</protein>